<dbReference type="AlphaFoldDB" id="A0A098S0W7"/>
<reference evidence="3 4" key="1">
    <citation type="journal article" date="2014" name="Int. J. Syst. Evol. Microbiol.">
        <title>Phaeodactylibacter xiamenensis gen. nov., sp. nov., a member of the family Saprospiraceae isolated from the marine alga Phaeodactylum tricornutum.</title>
        <authorList>
            <person name="Chen Z.Jr."/>
            <person name="Lei X."/>
            <person name="Lai Q."/>
            <person name="Li Y."/>
            <person name="Zhang B."/>
            <person name="Zhang J."/>
            <person name="Zhang H."/>
            <person name="Yang L."/>
            <person name="Zheng W."/>
            <person name="Tian Y."/>
            <person name="Yu Z."/>
            <person name="Xu H.Jr."/>
            <person name="Zheng T."/>
        </authorList>
    </citation>
    <scope>NUCLEOTIDE SEQUENCE [LARGE SCALE GENOMIC DNA]</scope>
    <source>
        <strain evidence="3 4">KD52</strain>
    </source>
</reference>
<dbReference type="Pfam" id="PF03781">
    <property type="entry name" value="FGE-sulfatase"/>
    <property type="match status" value="1"/>
</dbReference>
<dbReference type="PANTHER" id="PTHR23150:SF19">
    <property type="entry name" value="FORMYLGLYCINE-GENERATING ENZYME"/>
    <property type="match status" value="1"/>
</dbReference>
<dbReference type="STRING" id="1524460.IX84_24275"/>
<dbReference type="PROSITE" id="PS51257">
    <property type="entry name" value="PROKAR_LIPOPROTEIN"/>
    <property type="match status" value="1"/>
</dbReference>
<protein>
    <submittedName>
        <fullName evidence="3">Sulfatase</fullName>
    </submittedName>
</protein>
<dbReference type="InterPro" id="IPR051043">
    <property type="entry name" value="Sulfatase_Mod_Factor_Kinase"/>
</dbReference>
<evidence type="ECO:0000313" key="3">
    <source>
        <dbReference type="EMBL" id="KGE85765.1"/>
    </source>
</evidence>
<dbReference type="PANTHER" id="PTHR23150">
    <property type="entry name" value="SULFATASE MODIFYING FACTOR 1, 2"/>
    <property type="match status" value="1"/>
</dbReference>
<name>A0A098S0W7_9BACT</name>
<evidence type="ECO:0000259" key="2">
    <source>
        <dbReference type="Pfam" id="PF03781"/>
    </source>
</evidence>
<sequence>MNNRLLVWLTLALLFQACSPDSPKEADSAPSASTGFTTLTNHNSGTEGMALIPGGTLQMGGDNEQADPNEYPKHPVHIDSFYIDKKEVTNREFKAFVEATGYVTVAERAIDWEELKSTVPPGTPKPPDSLLQPGALVFQATDGPVPLDNVGQWWQWTIGANWRHPEGPQSSIADRMDHPVVQIAWEDAEAYAKWAGKRLPTEAEWEWAARGGKEGAIYPWGDEPVGEGGPKANYWEGFFPYENTKADGYFLTAPAGSYEPNGYGLYDMAGNVWEWCSDWYDYDFYKKPEAKQANAESQRAWNPMQPYQAEKVLRGGSFLCNDSYCSGYRNARRMSSSPDTGLNHTGFRCARSL</sequence>
<dbReference type="RefSeq" id="WP_044226480.1">
    <property type="nucleotide sequence ID" value="NZ_CAKZLC010000414.1"/>
</dbReference>
<dbReference type="SUPFAM" id="SSF56436">
    <property type="entry name" value="C-type lectin-like"/>
    <property type="match status" value="1"/>
</dbReference>
<dbReference type="InterPro" id="IPR005532">
    <property type="entry name" value="SUMF_dom"/>
</dbReference>
<evidence type="ECO:0000313" key="4">
    <source>
        <dbReference type="Proteomes" id="UP000029736"/>
    </source>
</evidence>
<feature type="domain" description="Sulfatase-modifying factor enzyme-like" evidence="2">
    <location>
        <begin position="47"/>
        <end position="351"/>
    </location>
</feature>
<evidence type="ECO:0000256" key="1">
    <source>
        <dbReference type="SAM" id="MobiDB-lite"/>
    </source>
</evidence>
<dbReference type="EMBL" id="JPOS01000083">
    <property type="protein sequence ID" value="KGE85765.1"/>
    <property type="molecule type" value="Genomic_DNA"/>
</dbReference>
<dbReference type="Gene3D" id="3.90.1580.10">
    <property type="entry name" value="paralog of FGE (formylglycine-generating enzyme)"/>
    <property type="match status" value="1"/>
</dbReference>
<dbReference type="GO" id="GO:0120147">
    <property type="term" value="F:formylglycine-generating oxidase activity"/>
    <property type="evidence" value="ECO:0007669"/>
    <property type="project" value="TreeGrafter"/>
</dbReference>
<dbReference type="Proteomes" id="UP000029736">
    <property type="component" value="Unassembled WGS sequence"/>
</dbReference>
<feature type="region of interest" description="Disordered" evidence="1">
    <location>
        <begin position="21"/>
        <end position="46"/>
    </location>
</feature>
<gene>
    <name evidence="3" type="ORF">IX84_24275</name>
</gene>
<dbReference type="InterPro" id="IPR016187">
    <property type="entry name" value="CTDL_fold"/>
</dbReference>
<accession>A0A098S0W7</accession>
<dbReference type="InterPro" id="IPR042095">
    <property type="entry name" value="SUMF_sf"/>
</dbReference>
<organism evidence="3 4">
    <name type="scientific">Phaeodactylibacter xiamenensis</name>
    <dbReference type="NCBI Taxonomy" id="1524460"/>
    <lineage>
        <taxon>Bacteria</taxon>
        <taxon>Pseudomonadati</taxon>
        <taxon>Bacteroidota</taxon>
        <taxon>Saprospiria</taxon>
        <taxon>Saprospirales</taxon>
        <taxon>Haliscomenobacteraceae</taxon>
        <taxon>Phaeodactylibacter</taxon>
    </lineage>
</organism>
<comment type="caution">
    <text evidence="3">The sequence shown here is derived from an EMBL/GenBank/DDBJ whole genome shotgun (WGS) entry which is preliminary data.</text>
</comment>
<dbReference type="OrthoDB" id="9768004at2"/>
<proteinExistence type="predicted"/>
<feature type="compositionally biased region" description="Polar residues" evidence="1">
    <location>
        <begin position="30"/>
        <end position="46"/>
    </location>
</feature>
<keyword evidence="4" id="KW-1185">Reference proteome</keyword>